<dbReference type="Proteomes" id="UP001338125">
    <property type="component" value="Unassembled WGS sequence"/>
</dbReference>
<evidence type="ECO:0000313" key="2">
    <source>
        <dbReference type="Proteomes" id="UP001338125"/>
    </source>
</evidence>
<organism evidence="1 2">
    <name type="scientific">Cladobotryum mycophilum</name>
    <dbReference type="NCBI Taxonomy" id="491253"/>
    <lineage>
        <taxon>Eukaryota</taxon>
        <taxon>Fungi</taxon>
        <taxon>Dikarya</taxon>
        <taxon>Ascomycota</taxon>
        <taxon>Pezizomycotina</taxon>
        <taxon>Sordariomycetes</taxon>
        <taxon>Hypocreomycetidae</taxon>
        <taxon>Hypocreales</taxon>
        <taxon>Hypocreaceae</taxon>
        <taxon>Cladobotryum</taxon>
    </lineage>
</organism>
<protein>
    <submittedName>
        <fullName evidence="1">Uncharacterized protein</fullName>
    </submittedName>
</protein>
<reference evidence="1 2" key="1">
    <citation type="submission" date="2024-01" db="EMBL/GenBank/DDBJ databases">
        <title>Complete genome of Cladobotryum mycophilum ATHUM6906.</title>
        <authorList>
            <person name="Christinaki A.C."/>
            <person name="Myridakis A.I."/>
            <person name="Kouvelis V.N."/>
        </authorList>
    </citation>
    <scope>NUCLEOTIDE SEQUENCE [LARGE SCALE GENOMIC DNA]</scope>
    <source>
        <strain evidence="1 2">ATHUM6906</strain>
    </source>
</reference>
<sequence length="71" mass="7705">MSIGFSATDCLSQEQELQAPAQLQLEQSLLGFLSQINNSPNGSSSKSRGRNQVLVATCNTRMTPTVYDQGR</sequence>
<name>A0ABR0SGV7_9HYPO</name>
<dbReference type="EMBL" id="JAVFKD010000014">
    <property type="protein sequence ID" value="KAK5991417.1"/>
    <property type="molecule type" value="Genomic_DNA"/>
</dbReference>
<proteinExistence type="predicted"/>
<gene>
    <name evidence="1" type="ORF">PT974_09698</name>
</gene>
<evidence type="ECO:0000313" key="1">
    <source>
        <dbReference type="EMBL" id="KAK5991417.1"/>
    </source>
</evidence>
<accession>A0ABR0SGV7</accession>
<comment type="caution">
    <text evidence="1">The sequence shown here is derived from an EMBL/GenBank/DDBJ whole genome shotgun (WGS) entry which is preliminary data.</text>
</comment>
<keyword evidence="2" id="KW-1185">Reference proteome</keyword>